<dbReference type="RefSeq" id="WP_349280624.1">
    <property type="nucleotide sequence ID" value="NZ_CBCSCU010000021.1"/>
</dbReference>
<protein>
    <recommendedName>
        <fullName evidence="2">Nucleotidyltransferase</fullName>
    </recommendedName>
</protein>
<dbReference type="EMBL" id="CP157675">
    <property type="protein sequence ID" value="XBP71245.1"/>
    <property type="molecule type" value="Genomic_DNA"/>
</dbReference>
<accession>A0AAU7LUG1</accession>
<name>A0AAU7LUG1_9BURK</name>
<dbReference type="AlphaFoldDB" id="A0AAU7LUG1"/>
<evidence type="ECO:0000313" key="1">
    <source>
        <dbReference type="EMBL" id="XBP71245.1"/>
    </source>
</evidence>
<organism evidence="1">
    <name type="scientific">Polaromonas hydrogenivorans</name>
    <dbReference type="NCBI Taxonomy" id="335476"/>
    <lineage>
        <taxon>Bacteria</taxon>
        <taxon>Pseudomonadati</taxon>
        <taxon>Pseudomonadota</taxon>
        <taxon>Betaproteobacteria</taxon>
        <taxon>Burkholderiales</taxon>
        <taxon>Comamonadaceae</taxon>
        <taxon>Polaromonas</taxon>
    </lineage>
</organism>
<proteinExistence type="predicted"/>
<reference evidence="1" key="1">
    <citation type="submission" date="2024-05" db="EMBL/GenBank/DDBJ databases">
        <authorList>
            <person name="Bunk B."/>
            <person name="Swiderski J."/>
            <person name="Sproer C."/>
            <person name="Thiel V."/>
        </authorList>
    </citation>
    <scope>NUCLEOTIDE SEQUENCE</scope>
    <source>
        <strain evidence="1">DSM 17735</strain>
    </source>
</reference>
<sequence length="345" mass="38652">MGGNALKSIQTHRLDAGEYHALVPKVLEIIRSVVGDKRPLCVIDAYRAKPDFGDMDVLVGSNELRADYKDLLEKEFKSREVYRNGAVTSFDFDGFQIDLIAIPNEKFDYVKSYFSWNDLGNLVGRVAHKMGLKHGFEGLYFPLRAGSTHLIAEINITLDVSRALTFMGYDPVRFAQGFDTLEDIFRFTASSPYFNPAIYLFENVNAASRVRDIKRKTYTSFLKWLSDPQGLQFFKNERPEIDGSHVFPQDKSVWIAPLRAEFPDFGDSLDQALFQQSRSEAVRAIFNGERVAQLTGLSGKSLGNLMGDVRNSHGNTDAWVQWVLSVGQAGVDAAVMQAARRLSAG</sequence>
<gene>
    <name evidence="1" type="ORF">ABLV49_05420</name>
</gene>
<evidence type="ECO:0008006" key="2">
    <source>
        <dbReference type="Google" id="ProtNLM"/>
    </source>
</evidence>